<dbReference type="CTD" id="78774786"/>
<feature type="region of interest" description="Disordered" evidence="1">
    <location>
        <begin position="75"/>
        <end position="102"/>
    </location>
</feature>
<proteinExistence type="predicted"/>
<name>A0A6A5H0W1_CAERE</name>
<gene>
    <name evidence="2" type="ORF">GCK72_008888</name>
</gene>
<sequence>MVQASFFHFSFLSLHSETLLQKLTAENGTGSADNVGIAIDMRRTNADARLPAVDDVVDDVDAIAAFRRVVVELVPDAPMKPPPPPPPPMPIPPPQPPIDDDD</sequence>
<dbReference type="Proteomes" id="UP000483820">
    <property type="component" value="Chromosome III"/>
</dbReference>
<reference evidence="2 3" key="1">
    <citation type="submission" date="2019-12" db="EMBL/GenBank/DDBJ databases">
        <title>Chromosome-level assembly of the Caenorhabditis remanei genome.</title>
        <authorList>
            <person name="Teterina A.A."/>
            <person name="Willis J.H."/>
            <person name="Phillips P.C."/>
        </authorList>
    </citation>
    <scope>NUCLEOTIDE SEQUENCE [LARGE SCALE GENOMIC DNA]</scope>
    <source>
        <strain evidence="2 3">PX506</strain>
        <tissue evidence="2">Whole organism</tissue>
    </source>
</reference>
<comment type="caution">
    <text evidence="2">The sequence shown here is derived from an EMBL/GenBank/DDBJ whole genome shotgun (WGS) entry which is preliminary data.</text>
</comment>
<evidence type="ECO:0000256" key="1">
    <source>
        <dbReference type="SAM" id="MobiDB-lite"/>
    </source>
</evidence>
<dbReference type="RefSeq" id="XP_053586677.1">
    <property type="nucleotide sequence ID" value="XM_053727100.1"/>
</dbReference>
<dbReference type="KEGG" id="crq:GCK72_008888"/>
<evidence type="ECO:0000313" key="3">
    <source>
        <dbReference type="Proteomes" id="UP000483820"/>
    </source>
</evidence>
<evidence type="ECO:0000313" key="2">
    <source>
        <dbReference type="EMBL" id="KAF1760639.1"/>
    </source>
</evidence>
<dbReference type="EMBL" id="WUAV01000003">
    <property type="protein sequence ID" value="KAF1760639.1"/>
    <property type="molecule type" value="Genomic_DNA"/>
</dbReference>
<feature type="compositionally biased region" description="Pro residues" evidence="1">
    <location>
        <begin position="78"/>
        <end position="102"/>
    </location>
</feature>
<protein>
    <submittedName>
        <fullName evidence="2">Uncharacterized protein</fullName>
    </submittedName>
</protein>
<organism evidence="2 3">
    <name type="scientific">Caenorhabditis remanei</name>
    <name type="common">Caenorhabditis vulgaris</name>
    <dbReference type="NCBI Taxonomy" id="31234"/>
    <lineage>
        <taxon>Eukaryota</taxon>
        <taxon>Metazoa</taxon>
        <taxon>Ecdysozoa</taxon>
        <taxon>Nematoda</taxon>
        <taxon>Chromadorea</taxon>
        <taxon>Rhabditida</taxon>
        <taxon>Rhabditina</taxon>
        <taxon>Rhabditomorpha</taxon>
        <taxon>Rhabditoidea</taxon>
        <taxon>Rhabditidae</taxon>
        <taxon>Peloderinae</taxon>
        <taxon>Caenorhabditis</taxon>
    </lineage>
</organism>
<accession>A0A6A5H0W1</accession>
<dbReference type="GeneID" id="78774786"/>
<dbReference type="AlphaFoldDB" id="A0A6A5H0W1"/>